<sequence length="498" mass="54635">MNENRLKASEAIVQSLSALAIGLLALQTGFVYAWPSYNLANFVSNETVLSAPISTLQVSLLGSLPNLGGFIGMPVCGWIFSTLGRKYGSMLFGVPYLVAWLIISLTNNITLILIAVTIAGTGIAGQNISTMFMSEIAHVSIRGGLTSISSSAYMTGLLLANIMGGQFDYMTIIIINLSVSVLTIMLLSLIRDSPVFLVLVGREEDAAKSIAFYRRLDVNSDQVKAEVDKIRNTMDPKLETLLQEKELGQELDLKIADSLIEKTEVNKKKENISAWRFLLRSKSSKRILVILLTMIAMTILTGGIILQVYTEPLFAEAAPSMSANQCAIFAAINSFISSLVNMVVIDRLGRKAILMVTTASTGICTGLLGLQLQLHFAPHWFTVVLINVYAFMYTAGPATIPFVLASEVFLPEVGSLCNTFCYSFVWPFFFIALSVFPPIVEFLGLGPIFYIFCFMSFAVFLFSLFYLPETKAHAGLWGYDKRADVSLDSKVLQQHMDA</sequence>
<keyword evidence="2 5" id="KW-0812">Transmembrane</keyword>
<dbReference type="InterPro" id="IPR036259">
    <property type="entry name" value="MFS_trans_sf"/>
</dbReference>
<evidence type="ECO:0000313" key="8">
    <source>
        <dbReference type="Proteomes" id="UP000494106"/>
    </source>
</evidence>
<evidence type="ECO:0000256" key="3">
    <source>
        <dbReference type="ARBA" id="ARBA00022989"/>
    </source>
</evidence>
<evidence type="ECO:0000313" key="7">
    <source>
        <dbReference type="EMBL" id="CAB3246616.1"/>
    </source>
</evidence>
<keyword evidence="8" id="KW-1185">Reference proteome</keyword>
<dbReference type="Proteomes" id="UP000494106">
    <property type="component" value="Unassembled WGS sequence"/>
</dbReference>
<dbReference type="InterPro" id="IPR050549">
    <property type="entry name" value="MFS_Trehalose_Transporter"/>
</dbReference>
<dbReference type="Pfam" id="PF00083">
    <property type="entry name" value="Sugar_tr"/>
    <property type="match status" value="1"/>
</dbReference>
<organism evidence="7 8">
    <name type="scientific">Arctia plantaginis</name>
    <name type="common">Wood tiger moth</name>
    <name type="synonym">Phalaena plantaginis</name>
    <dbReference type="NCBI Taxonomy" id="874455"/>
    <lineage>
        <taxon>Eukaryota</taxon>
        <taxon>Metazoa</taxon>
        <taxon>Ecdysozoa</taxon>
        <taxon>Arthropoda</taxon>
        <taxon>Hexapoda</taxon>
        <taxon>Insecta</taxon>
        <taxon>Pterygota</taxon>
        <taxon>Neoptera</taxon>
        <taxon>Endopterygota</taxon>
        <taxon>Lepidoptera</taxon>
        <taxon>Glossata</taxon>
        <taxon>Ditrysia</taxon>
        <taxon>Noctuoidea</taxon>
        <taxon>Erebidae</taxon>
        <taxon>Arctiinae</taxon>
        <taxon>Arctia</taxon>
    </lineage>
</organism>
<dbReference type="GO" id="GO:0022857">
    <property type="term" value="F:transmembrane transporter activity"/>
    <property type="evidence" value="ECO:0007669"/>
    <property type="project" value="InterPro"/>
</dbReference>
<keyword evidence="4 5" id="KW-0472">Membrane</keyword>
<evidence type="ECO:0000256" key="5">
    <source>
        <dbReference type="SAM" id="Phobius"/>
    </source>
</evidence>
<feature type="transmembrane region" description="Helical" evidence="5">
    <location>
        <begin position="416"/>
        <end position="436"/>
    </location>
</feature>
<comment type="caution">
    <text evidence="7">The sequence shown here is derived from an EMBL/GenBank/DDBJ whole genome shotgun (WGS) entry which is preliminary data.</text>
</comment>
<dbReference type="PROSITE" id="PS50850">
    <property type="entry name" value="MFS"/>
    <property type="match status" value="1"/>
</dbReference>
<feature type="domain" description="Major facilitator superfamily (MFS) profile" evidence="6">
    <location>
        <begin position="13"/>
        <end position="471"/>
    </location>
</feature>
<gene>
    <name evidence="7" type="ORF">APLA_LOCUS10929</name>
</gene>
<dbReference type="PANTHER" id="PTHR48021:SF33">
    <property type="entry name" value="AT22075P-RELATED"/>
    <property type="match status" value="1"/>
</dbReference>
<feature type="transmembrane region" description="Helical" evidence="5">
    <location>
        <begin position="380"/>
        <end position="404"/>
    </location>
</feature>
<feature type="transmembrane region" description="Helical" evidence="5">
    <location>
        <begin position="287"/>
        <end position="310"/>
    </location>
</feature>
<dbReference type="PANTHER" id="PTHR48021">
    <property type="match status" value="1"/>
</dbReference>
<dbReference type="InterPro" id="IPR020846">
    <property type="entry name" value="MFS_dom"/>
</dbReference>
<dbReference type="GO" id="GO:0016020">
    <property type="term" value="C:membrane"/>
    <property type="evidence" value="ECO:0007669"/>
    <property type="project" value="UniProtKB-SubCell"/>
</dbReference>
<keyword evidence="3 5" id="KW-1133">Transmembrane helix</keyword>
<dbReference type="SUPFAM" id="SSF103473">
    <property type="entry name" value="MFS general substrate transporter"/>
    <property type="match status" value="1"/>
</dbReference>
<feature type="transmembrane region" description="Helical" evidence="5">
    <location>
        <begin position="54"/>
        <end position="80"/>
    </location>
</feature>
<dbReference type="Gene3D" id="1.20.1250.20">
    <property type="entry name" value="MFS general substrate transporter like domains"/>
    <property type="match status" value="1"/>
</dbReference>
<evidence type="ECO:0000256" key="4">
    <source>
        <dbReference type="ARBA" id="ARBA00023136"/>
    </source>
</evidence>
<reference evidence="7 8" key="1">
    <citation type="submission" date="2020-04" db="EMBL/GenBank/DDBJ databases">
        <authorList>
            <person name="Wallbank WR R."/>
            <person name="Pardo Diaz C."/>
            <person name="Kozak K."/>
            <person name="Martin S."/>
            <person name="Jiggins C."/>
            <person name="Moest M."/>
            <person name="Warren A I."/>
            <person name="Byers J.R.P. K."/>
            <person name="Montejo-Kovacevich G."/>
            <person name="Yen C E."/>
        </authorList>
    </citation>
    <scope>NUCLEOTIDE SEQUENCE [LARGE SCALE GENOMIC DNA]</scope>
</reference>
<dbReference type="InterPro" id="IPR005828">
    <property type="entry name" value="MFS_sugar_transport-like"/>
</dbReference>
<feature type="transmembrane region" description="Helical" evidence="5">
    <location>
        <begin position="87"/>
        <end position="103"/>
    </location>
</feature>
<feature type="transmembrane region" description="Helical" evidence="5">
    <location>
        <begin position="322"/>
        <end position="345"/>
    </location>
</feature>
<evidence type="ECO:0000256" key="1">
    <source>
        <dbReference type="ARBA" id="ARBA00004141"/>
    </source>
</evidence>
<dbReference type="OrthoDB" id="8120565at2759"/>
<name>A0A8S1ANC0_ARCPL</name>
<feature type="transmembrane region" description="Helical" evidence="5">
    <location>
        <begin position="144"/>
        <end position="163"/>
    </location>
</feature>
<evidence type="ECO:0000256" key="2">
    <source>
        <dbReference type="ARBA" id="ARBA00022692"/>
    </source>
</evidence>
<proteinExistence type="predicted"/>
<feature type="transmembrane region" description="Helical" evidence="5">
    <location>
        <begin position="169"/>
        <end position="190"/>
    </location>
</feature>
<dbReference type="AlphaFoldDB" id="A0A8S1ANC0"/>
<accession>A0A8S1ANC0</accession>
<feature type="transmembrane region" description="Helical" evidence="5">
    <location>
        <begin position="352"/>
        <end position="374"/>
    </location>
</feature>
<comment type="subcellular location">
    <subcellularLocation>
        <location evidence="1">Membrane</location>
        <topology evidence="1">Multi-pass membrane protein</topology>
    </subcellularLocation>
</comment>
<dbReference type="EMBL" id="CADEBC010000526">
    <property type="protein sequence ID" value="CAB3246616.1"/>
    <property type="molecule type" value="Genomic_DNA"/>
</dbReference>
<evidence type="ECO:0000259" key="6">
    <source>
        <dbReference type="PROSITE" id="PS50850"/>
    </source>
</evidence>
<feature type="transmembrane region" description="Helical" evidence="5">
    <location>
        <begin position="448"/>
        <end position="467"/>
    </location>
</feature>
<feature type="transmembrane region" description="Helical" evidence="5">
    <location>
        <begin position="109"/>
        <end position="132"/>
    </location>
</feature>
<protein>
    <recommendedName>
        <fullName evidence="6">Major facilitator superfamily (MFS) profile domain-containing protein</fullName>
    </recommendedName>
</protein>
<feature type="transmembrane region" description="Helical" evidence="5">
    <location>
        <begin position="12"/>
        <end position="34"/>
    </location>
</feature>